<dbReference type="Pfam" id="PF04230">
    <property type="entry name" value="PS_pyruv_trans"/>
    <property type="match status" value="1"/>
</dbReference>
<organism evidence="2 3">
    <name type="scientific">Micrococcus lylae</name>
    <dbReference type="NCBI Taxonomy" id="1273"/>
    <lineage>
        <taxon>Bacteria</taxon>
        <taxon>Bacillati</taxon>
        <taxon>Actinomycetota</taxon>
        <taxon>Actinomycetes</taxon>
        <taxon>Micrococcales</taxon>
        <taxon>Micrococcaceae</taxon>
        <taxon>Micrococcus</taxon>
    </lineage>
</organism>
<comment type="caution">
    <text evidence="2">The sequence shown here is derived from an EMBL/GenBank/DDBJ whole genome shotgun (WGS) entry which is preliminary data.</text>
</comment>
<keyword evidence="3" id="KW-1185">Reference proteome</keyword>
<dbReference type="Proteomes" id="UP000297477">
    <property type="component" value="Unassembled WGS sequence"/>
</dbReference>
<evidence type="ECO:0000313" key="2">
    <source>
        <dbReference type="EMBL" id="TFI01209.1"/>
    </source>
</evidence>
<feature type="domain" description="Polysaccharide pyruvyl transferase" evidence="1">
    <location>
        <begin position="132"/>
        <end position="350"/>
    </location>
</feature>
<dbReference type="EMBL" id="SPKT01000002">
    <property type="protein sequence ID" value="TFI01209.1"/>
    <property type="molecule type" value="Genomic_DNA"/>
</dbReference>
<dbReference type="PANTHER" id="PTHR36836:SF1">
    <property type="entry name" value="COLANIC ACID BIOSYNTHESIS PROTEIN WCAK"/>
    <property type="match status" value="1"/>
</dbReference>
<sequence>MSFQSRSRRLVRQTGKNVLASSLYATALHQFDKLLGRRFPVAPSTSGHTLLLAPSGGGNIGDQAMFDMILATAQGPIVALVSHGDALRLRDADRRRVTLVTVPHLLKTPPPVRGADIRRFLRALDGAARFWIPGADTMDGGHPSASLARFSLARLAAAQGVPTTILGFSWSDDAPRSVVRAARNAAREGVRLIARDPLSHRRLVSSGVTPVVDAADIVFDYGTLEDLPNAVTQWLDASDQPVAIVNVSGMVGRKFSAQATEYDLVFRELHERGLRILVLPHVLRDWDDDLQASSAVFRRYAATTDHLVTEQLWPAQVKALVQHADIVVTGRMHLAIMSMTHSVPVVTVATAGKVEGLYEMMGLTDGVVQPRPGMGDAIVSVLRSWLDQRNVVIDQLTRVRPEVVRRSRLNFPESA</sequence>
<evidence type="ECO:0000259" key="1">
    <source>
        <dbReference type="Pfam" id="PF04230"/>
    </source>
</evidence>
<dbReference type="InterPro" id="IPR007345">
    <property type="entry name" value="Polysacch_pyruvyl_Trfase"/>
</dbReference>
<gene>
    <name evidence="2" type="ORF">E4A49_01780</name>
</gene>
<reference evidence="2 3" key="1">
    <citation type="submission" date="2019-03" db="EMBL/GenBank/DDBJ databases">
        <title>Reclassification of Micrococcus aloeverae and Micrococcus yunnanensis as later heterotypic synonyms of Micrococcus luteus.</title>
        <authorList>
            <person name="Huang C.-H."/>
        </authorList>
    </citation>
    <scope>NUCLEOTIDE SEQUENCE [LARGE SCALE GENOMIC DNA]</scope>
    <source>
        <strain evidence="2 3">BCRC 12151</strain>
    </source>
</reference>
<name>A0ABY2K2E9_9MICC</name>
<proteinExistence type="predicted"/>
<dbReference type="PANTHER" id="PTHR36836">
    <property type="entry name" value="COLANIC ACID BIOSYNTHESIS PROTEIN WCAK"/>
    <property type="match status" value="1"/>
</dbReference>
<accession>A0ABY2K2E9</accession>
<evidence type="ECO:0000313" key="3">
    <source>
        <dbReference type="Proteomes" id="UP000297477"/>
    </source>
</evidence>
<dbReference type="RefSeq" id="WP_067188232.1">
    <property type="nucleotide sequence ID" value="NZ_SPKT01000002.1"/>
</dbReference>
<protein>
    <recommendedName>
        <fullName evidence="1">Polysaccharide pyruvyl transferase domain-containing protein</fullName>
    </recommendedName>
</protein>